<keyword evidence="2" id="KW-0808">Transferase</keyword>
<gene>
    <name evidence="2" type="ORF">B2A_05286</name>
</gene>
<protein>
    <submittedName>
        <fullName evidence="2">Nitrilase/cyanide hydratase and apolipoprotein N-acyltransferase</fullName>
    </submittedName>
</protein>
<feature type="region of interest" description="Disordered" evidence="1">
    <location>
        <begin position="30"/>
        <end position="59"/>
    </location>
</feature>
<proteinExistence type="predicted"/>
<organism evidence="2">
    <name type="scientific">mine drainage metagenome</name>
    <dbReference type="NCBI Taxonomy" id="410659"/>
    <lineage>
        <taxon>unclassified sequences</taxon>
        <taxon>metagenomes</taxon>
        <taxon>ecological metagenomes</taxon>
    </lineage>
</organism>
<dbReference type="EMBL" id="AUZZ01003661">
    <property type="protein sequence ID" value="EQD56372.1"/>
    <property type="molecule type" value="Genomic_DNA"/>
</dbReference>
<evidence type="ECO:0000313" key="2">
    <source>
        <dbReference type="EMBL" id="EQD56372.1"/>
    </source>
</evidence>
<keyword evidence="2" id="KW-0012">Acyltransferase</keyword>
<keyword evidence="2" id="KW-0449">Lipoprotein</keyword>
<dbReference type="SUPFAM" id="SSF56317">
    <property type="entry name" value="Carbon-nitrogen hydrolase"/>
    <property type="match status" value="1"/>
</dbReference>
<reference evidence="2" key="1">
    <citation type="submission" date="2013-08" db="EMBL/GenBank/DDBJ databases">
        <authorList>
            <person name="Mendez C."/>
            <person name="Richter M."/>
            <person name="Ferrer M."/>
            <person name="Sanchez J."/>
        </authorList>
    </citation>
    <scope>NUCLEOTIDE SEQUENCE</scope>
</reference>
<accession>T1AGR5</accession>
<feature type="non-terminal residue" evidence="2">
    <location>
        <position position="59"/>
    </location>
</feature>
<comment type="caution">
    <text evidence="2">The sequence shown here is derived from an EMBL/GenBank/DDBJ whole genome shotgun (WGS) entry which is preliminary data.</text>
</comment>
<reference evidence="2" key="2">
    <citation type="journal article" date="2014" name="ISME J.">
        <title>Microbial stratification in low pH oxic and suboxic macroscopic growths along an acid mine drainage.</title>
        <authorList>
            <person name="Mendez-Garcia C."/>
            <person name="Mesa V."/>
            <person name="Sprenger R.R."/>
            <person name="Richter M."/>
            <person name="Diez M.S."/>
            <person name="Solano J."/>
            <person name="Bargiela R."/>
            <person name="Golyshina O.V."/>
            <person name="Manteca A."/>
            <person name="Ramos J.L."/>
            <person name="Gallego J.R."/>
            <person name="Llorente I."/>
            <person name="Martins Dos Santos V.A."/>
            <person name="Jensen O.N."/>
            <person name="Pelaez A.I."/>
            <person name="Sanchez J."/>
            <person name="Ferrer M."/>
        </authorList>
    </citation>
    <scope>NUCLEOTIDE SEQUENCE</scope>
</reference>
<name>T1AGR5_9ZZZZ</name>
<sequence length="59" mass="6134">MLEQAAERGARLAALPENFAFMGLRDADKRGVAEPDGGGPMQDFLLRRPGASDCGSVGG</sequence>
<dbReference type="AlphaFoldDB" id="T1AGR5"/>
<dbReference type="InterPro" id="IPR036526">
    <property type="entry name" value="C-N_Hydrolase_sf"/>
</dbReference>
<dbReference type="GO" id="GO:0016746">
    <property type="term" value="F:acyltransferase activity"/>
    <property type="evidence" value="ECO:0007669"/>
    <property type="project" value="UniProtKB-KW"/>
</dbReference>
<evidence type="ECO:0000256" key="1">
    <source>
        <dbReference type="SAM" id="MobiDB-lite"/>
    </source>
</evidence>